<feature type="region of interest" description="Disordered" evidence="1">
    <location>
        <begin position="278"/>
        <end position="314"/>
    </location>
</feature>
<feature type="domain" description="Capsule biosynthesis GfcC-like C-terminal" evidence="2">
    <location>
        <begin position="589"/>
        <end position="673"/>
    </location>
</feature>
<gene>
    <name evidence="4" type="ORF">JCM17846_09250</name>
</gene>
<sequence>MRRLTVFRDGQRLEIDLYDVFFGTGDISLQVRDGDRLLVPLIGPTVAVAGDVVRPAIYELPANQIKRADQEIAVAEVLQLAGGSLRPRGYSIDRNRIGNDGYQNFTSTSATDRVAAGDLYQVYPQRQVHLGRVQLLGHVRQPGYKPLSAAPTISALLKGGDALKMAPYSLFAIVETIDDLSQQLVYKPVDLGPILAGTEDVVLRDQDSLLILGPHELDYLSSEAVRSAVLAPQSVTPDQCDAVVSLARRARQADSERLAAAARSVFIVEEDRQQQEQQQQQQQQQLQQGQQTQLGAVGQNGSRNQDNSAVQRASDFSSDEIVSASELARLAAQAAQCNEFFDERPEILPLAIEYAVVMMGAVRQPGLYPIAGSASLRDLVAASGGLSLSADPEQIEISSIRNRELAALGATERRYVDLRSASLASIDVTPGSTIRFASQQATMEAGTVLLSGEFKRPGVYTIKRGETLLQVMTRAGGLTDQAYPFGSVFTRMRVKQEQQEGFRRTARELNNALALAMLRENISGDALTAANSLVNSFATVEAAGRVVVEADPQILRQNPERDLVLETGDSIFIPKRPNFVLTAGDLLNPGALQFRSGKSIEDYLDEAGGFQETADKNRVFIVFPNGVAQPVSLSRWSRNTSMVPPGSTIVVPKDVNPLETLNIVREISDVLSNLAVSAASIAVISR</sequence>
<dbReference type="InterPro" id="IPR019554">
    <property type="entry name" value="Soluble_ligand-bd"/>
</dbReference>
<dbReference type="Pfam" id="PF10531">
    <property type="entry name" value="SLBB"/>
    <property type="match status" value="2"/>
</dbReference>
<dbReference type="PANTHER" id="PTHR33619:SF3">
    <property type="entry name" value="POLYSACCHARIDE EXPORT PROTEIN GFCE-RELATED"/>
    <property type="match status" value="1"/>
</dbReference>
<dbReference type="PANTHER" id="PTHR33619">
    <property type="entry name" value="POLYSACCHARIDE EXPORT PROTEIN GFCE-RELATED"/>
    <property type="match status" value="1"/>
</dbReference>
<proteinExistence type="predicted"/>
<dbReference type="EMBL" id="BKCN01000003">
    <property type="protein sequence ID" value="GER03243.1"/>
    <property type="molecule type" value="Genomic_DNA"/>
</dbReference>
<organism evidence="4 5">
    <name type="scientific">Iodidimonas nitroreducens</name>
    <dbReference type="NCBI Taxonomy" id="1236968"/>
    <lineage>
        <taxon>Bacteria</taxon>
        <taxon>Pseudomonadati</taxon>
        <taxon>Pseudomonadota</taxon>
        <taxon>Alphaproteobacteria</taxon>
        <taxon>Iodidimonadales</taxon>
        <taxon>Iodidimonadaceae</taxon>
        <taxon>Iodidimonas</taxon>
    </lineage>
</organism>
<dbReference type="InterPro" id="IPR010425">
    <property type="entry name" value="Caps_synth_GfcC-like_C"/>
</dbReference>
<dbReference type="InterPro" id="IPR049712">
    <property type="entry name" value="Poly_export"/>
</dbReference>
<accession>A0A5A7N4P0</accession>
<dbReference type="GO" id="GO:0015159">
    <property type="term" value="F:polysaccharide transmembrane transporter activity"/>
    <property type="evidence" value="ECO:0007669"/>
    <property type="project" value="InterPro"/>
</dbReference>
<protein>
    <recommendedName>
        <fullName evidence="6">Sugar transporter</fullName>
    </recommendedName>
</protein>
<evidence type="ECO:0008006" key="6">
    <source>
        <dbReference type="Google" id="ProtNLM"/>
    </source>
</evidence>
<comment type="caution">
    <text evidence="4">The sequence shown here is derived from an EMBL/GenBank/DDBJ whole genome shotgun (WGS) entry which is preliminary data.</text>
</comment>
<evidence type="ECO:0000256" key="1">
    <source>
        <dbReference type="SAM" id="MobiDB-lite"/>
    </source>
</evidence>
<evidence type="ECO:0000259" key="3">
    <source>
        <dbReference type="Pfam" id="PF10531"/>
    </source>
</evidence>
<name>A0A5A7N4P0_9PROT</name>
<evidence type="ECO:0000259" key="2">
    <source>
        <dbReference type="Pfam" id="PF06251"/>
    </source>
</evidence>
<reference evidence="4 5" key="1">
    <citation type="submission" date="2019-09" db="EMBL/GenBank/DDBJ databases">
        <title>NBRP : Genome information of microbial organism related human and environment.</title>
        <authorList>
            <person name="Hattori M."/>
            <person name="Oshima K."/>
            <person name="Inaba H."/>
            <person name="Suda W."/>
            <person name="Sakamoto M."/>
            <person name="Iino T."/>
            <person name="Kitahara M."/>
            <person name="Oshida Y."/>
            <person name="Iida T."/>
            <person name="Kudo T."/>
            <person name="Itoh T."/>
            <person name="Ohkuma M."/>
        </authorList>
    </citation>
    <scope>NUCLEOTIDE SEQUENCE [LARGE SCALE GENOMIC DNA]</scope>
    <source>
        <strain evidence="4 5">Q-1</strain>
    </source>
</reference>
<dbReference type="Pfam" id="PF06251">
    <property type="entry name" value="Caps_syn_GfcC_C"/>
    <property type="match status" value="1"/>
</dbReference>
<feature type="compositionally biased region" description="Polar residues" evidence="1">
    <location>
        <begin position="299"/>
        <end position="314"/>
    </location>
</feature>
<feature type="domain" description="Soluble ligand binding" evidence="3">
    <location>
        <begin position="450"/>
        <end position="483"/>
    </location>
</feature>
<dbReference type="AlphaFoldDB" id="A0A5A7N4P0"/>
<dbReference type="Gene3D" id="3.10.560.10">
    <property type="entry name" value="Outer membrane lipoprotein wza domain like"/>
    <property type="match status" value="3"/>
</dbReference>
<evidence type="ECO:0000313" key="5">
    <source>
        <dbReference type="Proteomes" id="UP000324996"/>
    </source>
</evidence>
<feature type="compositionally biased region" description="Low complexity" evidence="1">
    <location>
        <begin position="278"/>
        <end position="293"/>
    </location>
</feature>
<keyword evidence="5" id="KW-1185">Reference proteome</keyword>
<feature type="domain" description="Soluble ligand binding" evidence="3">
    <location>
        <begin position="359"/>
        <end position="397"/>
    </location>
</feature>
<evidence type="ECO:0000313" key="4">
    <source>
        <dbReference type="EMBL" id="GER03243.1"/>
    </source>
</evidence>
<dbReference type="Proteomes" id="UP000324996">
    <property type="component" value="Unassembled WGS sequence"/>
</dbReference>